<feature type="domain" description="AprE-like beta-barrel" evidence="12">
    <location>
        <begin position="333"/>
        <end position="424"/>
    </location>
</feature>
<feature type="coiled-coil region" evidence="10">
    <location>
        <begin position="221"/>
        <end position="284"/>
    </location>
</feature>
<dbReference type="EMBL" id="VANS01000001">
    <property type="protein sequence ID" value="TMM54783.1"/>
    <property type="molecule type" value="Genomic_DNA"/>
</dbReference>
<evidence type="ECO:0000256" key="8">
    <source>
        <dbReference type="ARBA" id="ARBA00023136"/>
    </source>
</evidence>
<dbReference type="NCBIfam" id="TIGR01843">
    <property type="entry name" value="type_I_hlyD"/>
    <property type="match status" value="1"/>
</dbReference>
<gene>
    <name evidence="13" type="ORF">FDT80_04170</name>
</gene>
<dbReference type="PANTHER" id="PTHR30386">
    <property type="entry name" value="MEMBRANE FUSION SUBUNIT OF EMRAB-TOLC MULTIDRUG EFFLUX PUMP"/>
    <property type="match status" value="1"/>
</dbReference>
<comment type="similarity">
    <text evidence="2 9">Belongs to the membrane fusion protein (MFP) (TC 8.A.1) family.</text>
</comment>
<feature type="domain" description="AprE-like long alpha-helical hairpin" evidence="11">
    <location>
        <begin position="102"/>
        <end position="290"/>
    </location>
</feature>
<keyword evidence="10" id="KW-0175">Coiled coil</keyword>
<protein>
    <recommendedName>
        <fullName evidence="9">Membrane fusion protein (MFP) family protein</fullName>
    </recommendedName>
</protein>
<comment type="subcellular location">
    <subcellularLocation>
        <location evidence="1 9">Cell inner membrane</location>
        <topology evidence="1 9">Single-pass membrane protein</topology>
    </subcellularLocation>
</comment>
<name>A0A5S3PK70_9RHOB</name>
<keyword evidence="5 9" id="KW-0997">Cell inner membrane</keyword>
<accession>A0A5S3PK70</accession>
<dbReference type="Pfam" id="PF25994">
    <property type="entry name" value="HH_AprE"/>
    <property type="match status" value="1"/>
</dbReference>
<evidence type="ECO:0000313" key="14">
    <source>
        <dbReference type="Proteomes" id="UP000309550"/>
    </source>
</evidence>
<organism evidence="13 14">
    <name type="scientific">Sulfitobacter sabulilitoris</name>
    <dbReference type="NCBI Taxonomy" id="2562655"/>
    <lineage>
        <taxon>Bacteria</taxon>
        <taxon>Pseudomonadati</taxon>
        <taxon>Pseudomonadota</taxon>
        <taxon>Alphaproteobacteria</taxon>
        <taxon>Rhodobacterales</taxon>
        <taxon>Roseobacteraceae</taxon>
        <taxon>Sulfitobacter</taxon>
    </lineage>
</organism>
<sequence>MANLPVPTTVPAEWYADVPRSVTRHVTFGLVLILVAFGGFGLWAFKAPLAAAVITPGSFVATGKNKVVQHLEGGIIKEILVSEGDKVSAGQPIVLLDETSAMANERELFLRQVRLEAIEARLLAQYERKPRPDFPRHLLDLRSDFEVAAILDGQTVAFNSDRQGLENDTALILQNIEALKVRSIGYDRQLSAVQMQNEILKEDMASKQTLLDKGLVRRTEVNALRRALAETEGQMGRIDAEMREIEEISKKYTAQIEQTNSEYRNAALDELQVVQAELDGIREQMRKAHNILQRVEVLAPVSGTVVRLYYHTSGGVIESGKAIAEILPADEPLIIEVQVPRNEIDSVQQGLPATVRLIALNQRTTPVLQGQVFYVSADAIVDSSQDRPQEIYIARISVAPDEMGRVRGFSPTPGMPVEIMIQTEERTFFQYLTKPITDSMTRAFREQ</sequence>
<evidence type="ECO:0000256" key="1">
    <source>
        <dbReference type="ARBA" id="ARBA00004377"/>
    </source>
</evidence>
<proteinExistence type="inferred from homology"/>
<dbReference type="InterPro" id="IPR050739">
    <property type="entry name" value="MFP"/>
</dbReference>
<dbReference type="Gene3D" id="2.40.30.170">
    <property type="match status" value="1"/>
</dbReference>
<dbReference type="Proteomes" id="UP000309550">
    <property type="component" value="Unassembled WGS sequence"/>
</dbReference>
<evidence type="ECO:0000256" key="3">
    <source>
        <dbReference type="ARBA" id="ARBA00022448"/>
    </source>
</evidence>
<dbReference type="Gene3D" id="2.40.50.100">
    <property type="match status" value="1"/>
</dbReference>
<evidence type="ECO:0000259" key="12">
    <source>
        <dbReference type="Pfam" id="PF26002"/>
    </source>
</evidence>
<keyword evidence="7 9" id="KW-1133">Transmembrane helix</keyword>
<evidence type="ECO:0000256" key="6">
    <source>
        <dbReference type="ARBA" id="ARBA00022692"/>
    </source>
</evidence>
<dbReference type="RefSeq" id="WP_138660955.1">
    <property type="nucleotide sequence ID" value="NZ_VANS01000001.1"/>
</dbReference>
<evidence type="ECO:0000256" key="4">
    <source>
        <dbReference type="ARBA" id="ARBA00022475"/>
    </source>
</evidence>
<dbReference type="OrthoDB" id="9810980at2"/>
<dbReference type="InterPro" id="IPR058982">
    <property type="entry name" value="Beta-barrel_AprE"/>
</dbReference>
<evidence type="ECO:0000313" key="13">
    <source>
        <dbReference type="EMBL" id="TMM54783.1"/>
    </source>
</evidence>
<feature type="transmembrane region" description="Helical" evidence="9">
    <location>
        <begin position="26"/>
        <end position="45"/>
    </location>
</feature>
<dbReference type="GO" id="GO:0015031">
    <property type="term" value="P:protein transport"/>
    <property type="evidence" value="ECO:0007669"/>
    <property type="project" value="InterPro"/>
</dbReference>
<keyword evidence="14" id="KW-1185">Reference proteome</keyword>
<evidence type="ECO:0000256" key="7">
    <source>
        <dbReference type="ARBA" id="ARBA00022989"/>
    </source>
</evidence>
<dbReference type="Gene3D" id="1.10.287.1490">
    <property type="match status" value="1"/>
</dbReference>
<dbReference type="InterPro" id="IPR010129">
    <property type="entry name" value="T1SS_HlyD"/>
</dbReference>
<keyword evidence="6 9" id="KW-0812">Transmembrane</keyword>
<dbReference type="Pfam" id="PF26002">
    <property type="entry name" value="Beta-barrel_AprE"/>
    <property type="match status" value="1"/>
</dbReference>
<comment type="caution">
    <text evidence="13">The sequence shown here is derived from an EMBL/GenBank/DDBJ whole genome shotgun (WGS) entry which is preliminary data.</text>
</comment>
<evidence type="ECO:0000256" key="2">
    <source>
        <dbReference type="ARBA" id="ARBA00009477"/>
    </source>
</evidence>
<evidence type="ECO:0000256" key="9">
    <source>
        <dbReference type="RuleBase" id="RU365093"/>
    </source>
</evidence>
<evidence type="ECO:0000256" key="10">
    <source>
        <dbReference type="SAM" id="Coils"/>
    </source>
</evidence>
<dbReference type="InterPro" id="IPR058781">
    <property type="entry name" value="HH_AprE-like"/>
</dbReference>
<dbReference type="AlphaFoldDB" id="A0A5S3PK70"/>
<evidence type="ECO:0000259" key="11">
    <source>
        <dbReference type="Pfam" id="PF25994"/>
    </source>
</evidence>
<keyword evidence="8 9" id="KW-0472">Membrane</keyword>
<keyword evidence="4 9" id="KW-1003">Cell membrane</keyword>
<reference evidence="13 14" key="1">
    <citation type="submission" date="2019-05" db="EMBL/GenBank/DDBJ databases">
        <title>Sulfitobacter sabulilitoris sp. nov., isolated from a marine sand.</title>
        <authorList>
            <person name="Yoon J.-H."/>
        </authorList>
    </citation>
    <scope>NUCLEOTIDE SEQUENCE [LARGE SCALE GENOMIC DNA]</scope>
    <source>
        <strain evidence="13 14">HSMS-29</strain>
    </source>
</reference>
<evidence type="ECO:0000256" key="5">
    <source>
        <dbReference type="ARBA" id="ARBA00022519"/>
    </source>
</evidence>
<dbReference type="GO" id="GO:0005886">
    <property type="term" value="C:plasma membrane"/>
    <property type="evidence" value="ECO:0007669"/>
    <property type="project" value="UniProtKB-SubCell"/>
</dbReference>
<keyword evidence="3 9" id="KW-0813">Transport</keyword>
<dbReference type="PANTHER" id="PTHR30386:SF17">
    <property type="entry name" value="ALKALINE PROTEASE SECRETION PROTEIN APRE"/>
    <property type="match status" value="1"/>
</dbReference>
<dbReference type="PRINTS" id="PR01490">
    <property type="entry name" value="RTXTOXIND"/>
</dbReference>